<dbReference type="SUPFAM" id="SSF101148">
    <property type="entry name" value="Plant invertase/pectin methylesterase inhibitor"/>
    <property type="match status" value="1"/>
</dbReference>
<evidence type="ECO:0000256" key="3">
    <source>
        <dbReference type="ARBA" id="ARBA00038471"/>
    </source>
</evidence>
<keyword evidence="1" id="KW-0732">Signal</keyword>
<dbReference type="KEGG" id="mnt:21400944"/>
<dbReference type="NCBIfam" id="TIGR01614">
    <property type="entry name" value="PME_inhib"/>
    <property type="match status" value="1"/>
</dbReference>
<dbReference type="Pfam" id="PF04043">
    <property type="entry name" value="PMEI"/>
    <property type="match status" value="1"/>
</dbReference>
<dbReference type="GO" id="GO:0046910">
    <property type="term" value="F:pectinesterase inhibitor activity"/>
    <property type="evidence" value="ECO:0007669"/>
    <property type="project" value="UniProtKB-ARBA"/>
</dbReference>
<accession>W9RA54</accession>
<protein>
    <submittedName>
        <fullName evidence="5">Pectinesterase inhibitor</fullName>
    </submittedName>
</protein>
<dbReference type="InterPro" id="IPR035513">
    <property type="entry name" value="Invertase/methylesterase_inhib"/>
</dbReference>
<dbReference type="InterPro" id="IPR006501">
    <property type="entry name" value="Pectinesterase_inhib_dom"/>
</dbReference>
<dbReference type="CDD" id="cd14859">
    <property type="entry name" value="PMEI_like"/>
    <property type="match status" value="1"/>
</dbReference>
<reference evidence="6" key="1">
    <citation type="submission" date="2013-01" db="EMBL/GenBank/DDBJ databases">
        <title>Draft Genome Sequence of a Mulberry Tree, Morus notabilis C.K. Schneid.</title>
        <authorList>
            <person name="He N."/>
            <person name="Zhao S."/>
        </authorList>
    </citation>
    <scope>NUCLEOTIDE SEQUENCE</scope>
</reference>
<feature type="domain" description="Pectinesterase inhibitor" evidence="4">
    <location>
        <begin position="45"/>
        <end position="189"/>
    </location>
</feature>
<dbReference type="STRING" id="981085.W9RA54"/>
<dbReference type="Proteomes" id="UP000030645">
    <property type="component" value="Unassembled WGS sequence"/>
</dbReference>
<evidence type="ECO:0000313" key="6">
    <source>
        <dbReference type="Proteomes" id="UP000030645"/>
    </source>
</evidence>
<dbReference type="OrthoDB" id="1899876at2759"/>
<evidence type="ECO:0000256" key="1">
    <source>
        <dbReference type="ARBA" id="ARBA00022729"/>
    </source>
</evidence>
<evidence type="ECO:0000256" key="2">
    <source>
        <dbReference type="ARBA" id="ARBA00023157"/>
    </source>
</evidence>
<organism evidence="5 6">
    <name type="scientific">Morus notabilis</name>
    <dbReference type="NCBI Taxonomy" id="981085"/>
    <lineage>
        <taxon>Eukaryota</taxon>
        <taxon>Viridiplantae</taxon>
        <taxon>Streptophyta</taxon>
        <taxon>Embryophyta</taxon>
        <taxon>Tracheophyta</taxon>
        <taxon>Spermatophyta</taxon>
        <taxon>Magnoliopsida</taxon>
        <taxon>eudicotyledons</taxon>
        <taxon>Gunneridae</taxon>
        <taxon>Pentapetalae</taxon>
        <taxon>rosids</taxon>
        <taxon>fabids</taxon>
        <taxon>Rosales</taxon>
        <taxon>Moraceae</taxon>
        <taxon>Moreae</taxon>
        <taxon>Morus</taxon>
    </lineage>
</organism>
<dbReference type="AlphaFoldDB" id="W9RA54"/>
<name>W9RA54_9ROSA</name>
<keyword evidence="6" id="KW-1185">Reference proteome</keyword>
<comment type="similarity">
    <text evidence="3">Belongs to the PMEI family.</text>
</comment>
<dbReference type="FunFam" id="1.20.140.40:FF:000008">
    <property type="entry name" value="Invertase/pectin methylesterase inhibitor family protein"/>
    <property type="match status" value="1"/>
</dbReference>
<dbReference type="Gene3D" id="1.20.140.40">
    <property type="entry name" value="Invertase/pectin methylesterase inhibitor family protein"/>
    <property type="match status" value="1"/>
</dbReference>
<dbReference type="PANTHER" id="PTHR35357:SF8">
    <property type="entry name" value="OS01G0111000 PROTEIN"/>
    <property type="match status" value="1"/>
</dbReference>
<evidence type="ECO:0000259" key="4">
    <source>
        <dbReference type="SMART" id="SM00856"/>
    </source>
</evidence>
<dbReference type="EMBL" id="KE344502">
    <property type="protein sequence ID" value="EXB64629.1"/>
    <property type="molecule type" value="Genomic_DNA"/>
</dbReference>
<dbReference type="eggNOG" id="ENOG502S1QM">
    <property type="taxonomic scope" value="Eukaryota"/>
</dbReference>
<proteinExistence type="inferred from homology"/>
<dbReference type="SMART" id="SM00856">
    <property type="entry name" value="PMEI"/>
    <property type="match status" value="1"/>
</dbReference>
<gene>
    <name evidence="5" type="ORF">L484_017961</name>
</gene>
<sequence>MATPTRQFWRLSILSSTLLFFIVTIAVHANIPSVAIAAAASTTTKPTELVSDVCNRTSNYTFCVSALYADPRTPTTDAYGLAFVAFGMAYLNASATQDLITKLLKKSANETRQFRHLETCRLDYKKAISALEMAYGDLNSETFFELAELAGNASAAAKDCQAAFKDAPHRPLTARNLGLRGLCEICAVISKLFTGGF</sequence>
<dbReference type="PANTHER" id="PTHR35357">
    <property type="entry name" value="OS02G0537100 PROTEIN"/>
    <property type="match status" value="1"/>
</dbReference>
<evidence type="ECO:0000313" key="5">
    <source>
        <dbReference type="EMBL" id="EXB64629.1"/>
    </source>
</evidence>
<keyword evidence="2" id="KW-1015">Disulfide bond</keyword>